<organism evidence="1 2">
    <name type="scientific">Anaerococcus murdochii</name>
    <dbReference type="NCBI Taxonomy" id="411577"/>
    <lineage>
        <taxon>Bacteria</taxon>
        <taxon>Bacillati</taxon>
        <taxon>Bacillota</taxon>
        <taxon>Tissierellia</taxon>
        <taxon>Tissierellales</taxon>
        <taxon>Peptoniphilaceae</taxon>
        <taxon>Anaerococcus</taxon>
    </lineage>
</organism>
<gene>
    <name evidence="1" type="ORF">K8P03_00205</name>
</gene>
<reference evidence="1 2" key="1">
    <citation type="submission" date="2021-08" db="EMBL/GenBank/DDBJ databases">
        <title>FDA dAtabase for Regulatory Grade micrObial Sequences (FDA-ARGOS): Supporting development and validation of Infectious Disease Dx tests.</title>
        <authorList>
            <person name="Sproer C."/>
            <person name="Gronow S."/>
            <person name="Severitt S."/>
            <person name="Schroder I."/>
            <person name="Tallon L."/>
            <person name="Sadzewicz L."/>
            <person name="Zhao X."/>
            <person name="Boylan J."/>
            <person name="Ott S."/>
            <person name="Bowen H."/>
            <person name="Vavikolanu K."/>
            <person name="Hazen T."/>
            <person name="Aluvathingal J."/>
            <person name="Nadendla S."/>
            <person name="Lowell S."/>
            <person name="Myers T."/>
            <person name="Yan Y."/>
            <person name="Sichtig H."/>
        </authorList>
    </citation>
    <scope>NUCLEOTIDE SEQUENCE [LARGE SCALE GENOMIC DNA]</scope>
    <source>
        <strain evidence="1 2">FDAARGOS_1460</strain>
    </source>
</reference>
<proteinExistence type="predicted"/>
<evidence type="ECO:0000313" key="2">
    <source>
        <dbReference type="Proteomes" id="UP000734271"/>
    </source>
</evidence>
<comment type="caution">
    <text evidence="1">The sequence shown here is derived from an EMBL/GenBank/DDBJ whole genome shotgun (WGS) entry which is preliminary data.</text>
</comment>
<sequence length="72" mass="7921">MKNSNKCPKCGSSEIIKIPGHAGAYGSGNNIMVGMTIKSAVPVDRYLCADCGYSEEWVDTDYIDKIKKKFKD</sequence>
<dbReference type="EMBL" id="JAIPME010000001">
    <property type="protein sequence ID" value="MBZ2385748.1"/>
    <property type="molecule type" value="Genomic_DNA"/>
</dbReference>
<evidence type="ECO:0008006" key="3">
    <source>
        <dbReference type="Google" id="ProtNLM"/>
    </source>
</evidence>
<evidence type="ECO:0000313" key="1">
    <source>
        <dbReference type="EMBL" id="MBZ2385748.1"/>
    </source>
</evidence>
<keyword evidence="2" id="KW-1185">Reference proteome</keyword>
<accession>A0ABS7SW43</accession>
<protein>
    <recommendedName>
        <fullName evidence="3">Transcription initiation factor TFIIIB</fullName>
    </recommendedName>
</protein>
<name>A0ABS7SW43_9FIRM</name>
<dbReference type="RefSeq" id="WP_223417484.1">
    <property type="nucleotide sequence ID" value="NZ_JAIPME010000001.1"/>
</dbReference>
<dbReference type="Proteomes" id="UP000734271">
    <property type="component" value="Unassembled WGS sequence"/>
</dbReference>